<dbReference type="PANTHER" id="PTHR13789:SF318">
    <property type="entry name" value="GERANYLGERANYL DIPHOSPHATE REDUCTASE"/>
    <property type="match status" value="1"/>
</dbReference>
<dbReference type="InterPro" id="IPR002938">
    <property type="entry name" value="FAD-bd"/>
</dbReference>
<dbReference type="EMBL" id="JAUQSZ010000001">
    <property type="protein sequence ID" value="MDO7840799.1"/>
    <property type="molecule type" value="Genomic_DNA"/>
</dbReference>
<gene>
    <name evidence="7" type="ORF">Q5H94_00530</name>
</gene>
<dbReference type="Gene3D" id="3.50.50.60">
    <property type="entry name" value="FAD/NAD(P)-binding domain"/>
    <property type="match status" value="1"/>
</dbReference>
<dbReference type="PRINTS" id="PR00420">
    <property type="entry name" value="RNGMNOXGNASE"/>
</dbReference>
<dbReference type="Proteomes" id="UP001176468">
    <property type="component" value="Unassembled WGS sequence"/>
</dbReference>
<evidence type="ECO:0000256" key="3">
    <source>
        <dbReference type="ARBA" id="ARBA00022827"/>
    </source>
</evidence>
<name>A0ABT8ZUJ5_9SPHN</name>
<evidence type="ECO:0000256" key="1">
    <source>
        <dbReference type="ARBA" id="ARBA00001974"/>
    </source>
</evidence>
<sequence>MARLLIAGAGIAGLTTAIAARRSGHEVIVLERAPQLLELGAGLQLAPNGTRVLLHLGLEERIRRVASETDGKVIRLWSTGQTWKLFDLGAQSRELYGAPYWMIHRGDLHRVLLEAAVESGVEIRTSTEVCGVDQSPSGVRVHVAGGEIVEGDAAVGADGIHSIFRAARFVADAPRFTGILAWRGVAEASKLPASLTENVGTNWVGPGKHVISYPLRGGTLVNFVGVVERDDWLVESWTDRGDRSECLADFAGWHPDVRALIEGIDEHFKWALLAREPLQRCADGRILVLGDACHPTLPFLAQGANMAIEDALVAVRCLDRHADPVTAFRAFEEMRLERTGRIVQGSSDQAKIFHNAAYAEAETAAAIIDREWRPDKVQMRYDWLFRYDAVNETIPSIPGARAGERTAGRADARN</sequence>
<comment type="caution">
    <text evidence="7">The sequence shown here is derived from an EMBL/GenBank/DDBJ whole genome shotgun (WGS) entry which is preliminary data.</text>
</comment>
<keyword evidence="3" id="KW-0274">FAD</keyword>
<evidence type="ECO:0000256" key="4">
    <source>
        <dbReference type="ARBA" id="ARBA00023002"/>
    </source>
</evidence>
<dbReference type="InterPro" id="IPR050493">
    <property type="entry name" value="FAD-dep_Monooxygenase_BioMet"/>
</dbReference>
<dbReference type="SUPFAM" id="SSF51905">
    <property type="entry name" value="FAD/NAD(P)-binding domain"/>
    <property type="match status" value="1"/>
</dbReference>
<keyword evidence="2" id="KW-0285">Flavoprotein</keyword>
<feature type="domain" description="FAD-binding" evidence="6">
    <location>
        <begin position="4"/>
        <end position="318"/>
    </location>
</feature>
<keyword evidence="8" id="KW-1185">Reference proteome</keyword>
<dbReference type="SUPFAM" id="SSF54373">
    <property type="entry name" value="FAD-linked reductases, C-terminal domain"/>
    <property type="match status" value="1"/>
</dbReference>
<evidence type="ECO:0000313" key="7">
    <source>
        <dbReference type="EMBL" id="MDO7840799.1"/>
    </source>
</evidence>
<accession>A0ABT8ZUJ5</accession>
<keyword evidence="4" id="KW-0560">Oxidoreductase</keyword>
<dbReference type="GO" id="GO:0004497">
    <property type="term" value="F:monooxygenase activity"/>
    <property type="evidence" value="ECO:0007669"/>
    <property type="project" value="UniProtKB-KW"/>
</dbReference>
<protein>
    <submittedName>
        <fullName evidence="7">FAD-dependent monooxygenase</fullName>
    </submittedName>
</protein>
<evidence type="ECO:0000256" key="5">
    <source>
        <dbReference type="ARBA" id="ARBA00023033"/>
    </source>
</evidence>
<keyword evidence="5 7" id="KW-0503">Monooxygenase</keyword>
<organism evidence="7 8">
    <name type="scientific">Sphingomonas immobilis</name>
    <dbReference type="NCBI Taxonomy" id="3063997"/>
    <lineage>
        <taxon>Bacteria</taxon>
        <taxon>Pseudomonadati</taxon>
        <taxon>Pseudomonadota</taxon>
        <taxon>Alphaproteobacteria</taxon>
        <taxon>Sphingomonadales</taxon>
        <taxon>Sphingomonadaceae</taxon>
        <taxon>Sphingomonas</taxon>
    </lineage>
</organism>
<proteinExistence type="predicted"/>
<dbReference type="RefSeq" id="WP_304559034.1">
    <property type="nucleotide sequence ID" value="NZ_JAUQSZ010000001.1"/>
</dbReference>
<dbReference type="Pfam" id="PF01494">
    <property type="entry name" value="FAD_binding_3"/>
    <property type="match status" value="1"/>
</dbReference>
<evidence type="ECO:0000259" key="6">
    <source>
        <dbReference type="Pfam" id="PF01494"/>
    </source>
</evidence>
<comment type="cofactor">
    <cofactor evidence="1">
        <name>FAD</name>
        <dbReference type="ChEBI" id="CHEBI:57692"/>
    </cofactor>
</comment>
<dbReference type="PANTHER" id="PTHR13789">
    <property type="entry name" value="MONOOXYGENASE"/>
    <property type="match status" value="1"/>
</dbReference>
<dbReference type="InterPro" id="IPR036188">
    <property type="entry name" value="FAD/NAD-bd_sf"/>
</dbReference>
<evidence type="ECO:0000313" key="8">
    <source>
        <dbReference type="Proteomes" id="UP001176468"/>
    </source>
</evidence>
<evidence type="ECO:0000256" key="2">
    <source>
        <dbReference type="ARBA" id="ARBA00022630"/>
    </source>
</evidence>
<reference evidence="7" key="1">
    <citation type="submission" date="2023-07" db="EMBL/GenBank/DDBJ databases">
        <authorList>
            <person name="Kim M.K."/>
        </authorList>
    </citation>
    <scope>NUCLEOTIDE SEQUENCE</scope>
    <source>
        <strain evidence="7">CA1-15</strain>
    </source>
</reference>